<gene>
    <name evidence="1" type="ORF">GCM10007094_43330</name>
</gene>
<comment type="caution">
    <text evidence="1">The sequence shown here is derived from an EMBL/GenBank/DDBJ whole genome shotgun (WGS) entry which is preliminary data.</text>
</comment>
<evidence type="ECO:0000313" key="1">
    <source>
        <dbReference type="EMBL" id="GHB49420.1"/>
    </source>
</evidence>
<name>A0ABQ3ET64_9HYPH</name>
<keyword evidence="2" id="KW-1185">Reference proteome</keyword>
<proteinExistence type="predicted"/>
<sequence length="87" mass="9386">MIVIIGPTTEITGKSRVFARKLRMVIFCDFAKASCSGEVASTQLRTKNIINANSIIEENFSVRSDTSSALSPWVCRSTYAIIGIAGA</sequence>
<organism evidence="1 2">
    <name type="scientific">Pseudovibrio japonicus</name>
    <dbReference type="NCBI Taxonomy" id="366534"/>
    <lineage>
        <taxon>Bacteria</taxon>
        <taxon>Pseudomonadati</taxon>
        <taxon>Pseudomonadota</taxon>
        <taxon>Alphaproteobacteria</taxon>
        <taxon>Hyphomicrobiales</taxon>
        <taxon>Stappiaceae</taxon>
        <taxon>Pseudovibrio</taxon>
    </lineage>
</organism>
<reference evidence="2" key="1">
    <citation type="journal article" date="2019" name="Int. J. Syst. Evol. Microbiol.">
        <title>The Global Catalogue of Microorganisms (GCM) 10K type strain sequencing project: providing services to taxonomists for standard genome sequencing and annotation.</title>
        <authorList>
            <consortium name="The Broad Institute Genomics Platform"/>
            <consortium name="The Broad Institute Genome Sequencing Center for Infectious Disease"/>
            <person name="Wu L."/>
            <person name="Ma J."/>
        </authorList>
    </citation>
    <scope>NUCLEOTIDE SEQUENCE [LARGE SCALE GENOMIC DNA]</scope>
    <source>
        <strain evidence="2">KCTC 12861</strain>
    </source>
</reference>
<dbReference type="EMBL" id="BMXE01000012">
    <property type="protein sequence ID" value="GHB49420.1"/>
    <property type="molecule type" value="Genomic_DNA"/>
</dbReference>
<evidence type="ECO:0000313" key="2">
    <source>
        <dbReference type="Proteomes" id="UP000637980"/>
    </source>
</evidence>
<protein>
    <submittedName>
        <fullName evidence="1">Uncharacterized protein</fullName>
    </submittedName>
</protein>
<dbReference type="Proteomes" id="UP000637980">
    <property type="component" value="Unassembled WGS sequence"/>
</dbReference>
<accession>A0ABQ3ET64</accession>